<dbReference type="GO" id="GO:0046854">
    <property type="term" value="P:phosphatidylinositol phosphate biosynthetic process"/>
    <property type="evidence" value="ECO:0007669"/>
    <property type="project" value="InterPro"/>
</dbReference>
<keyword evidence="7" id="KW-1185">Reference proteome</keyword>
<gene>
    <name evidence="6" type="ordered locus">Hneap_0197</name>
</gene>
<dbReference type="EMBL" id="CP001801">
    <property type="protein sequence ID" value="ACX95060.1"/>
    <property type="molecule type" value="Genomic_DNA"/>
</dbReference>
<dbReference type="InterPro" id="IPR000760">
    <property type="entry name" value="Inositol_monophosphatase-like"/>
</dbReference>
<organism evidence="6 7">
    <name type="scientific">Halothiobacillus neapolitanus (strain ATCC 23641 / DSM 15147 / CIP 104769 / NCIMB 8539 / c2)</name>
    <name type="common">Thiobacillus neapolitanus</name>
    <dbReference type="NCBI Taxonomy" id="555778"/>
    <lineage>
        <taxon>Bacteria</taxon>
        <taxon>Pseudomonadati</taxon>
        <taxon>Pseudomonadota</taxon>
        <taxon>Gammaproteobacteria</taxon>
        <taxon>Chromatiales</taxon>
        <taxon>Halothiobacillaceae</taxon>
        <taxon>Halothiobacillus</taxon>
    </lineage>
</organism>
<evidence type="ECO:0000256" key="4">
    <source>
        <dbReference type="ARBA" id="ARBA00022842"/>
    </source>
</evidence>
<dbReference type="RefSeq" id="WP_012823096.1">
    <property type="nucleotide sequence ID" value="NC_013422.1"/>
</dbReference>
<dbReference type="Pfam" id="PF00459">
    <property type="entry name" value="Inositol_P"/>
    <property type="match status" value="1"/>
</dbReference>
<dbReference type="InterPro" id="IPR020550">
    <property type="entry name" value="Inositol_monophosphatase_CS"/>
</dbReference>
<feature type="binding site" evidence="5">
    <location>
        <position position="229"/>
    </location>
    <ligand>
        <name>Mg(2+)</name>
        <dbReference type="ChEBI" id="CHEBI:18420"/>
        <label>1</label>
        <note>catalytic</note>
    </ligand>
</feature>
<dbReference type="PROSITE" id="PS00629">
    <property type="entry name" value="IMP_1"/>
    <property type="match status" value="1"/>
</dbReference>
<dbReference type="PANTHER" id="PTHR20854">
    <property type="entry name" value="INOSITOL MONOPHOSPHATASE"/>
    <property type="match status" value="1"/>
</dbReference>
<feature type="binding site" evidence="5">
    <location>
        <position position="107"/>
    </location>
    <ligand>
        <name>Mg(2+)</name>
        <dbReference type="ChEBI" id="CHEBI:18420"/>
        <label>1</label>
        <note>catalytic</note>
    </ligand>
</feature>
<evidence type="ECO:0000256" key="2">
    <source>
        <dbReference type="ARBA" id="ARBA00022723"/>
    </source>
</evidence>
<dbReference type="CDD" id="cd01637">
    <property type="entry name" value="IMPase_like"/>
    <property type="match status" value="1"/>
</dbReference>
<keyword evidence="3" id="KW-0378">Hydrolase</keyword>
<dbReference type="GO" id="GO:0008934">
    <property type="term" value="F:inositol monophosphate 1-phosphatase activity"/>
    <property type="evidence" value="ECO:0007669"/>
    <property type="project" value="TreeGrafter"/>
</dbReference>
<dbReference type="KEGG" id="hna:Hneap_0197"/>
<dbReference type="PRINTS" id="PR00377">
    <property type="entry name" value="IMPHPHTASES"/>
</dbReference>
<accession>D0KWR3</accession>
<dbReference type="SUPFAM" id="SSF56655">
    <property type="entry name" value="Carbohydrate phosphatase"/>
    <property type="match status" value="1"/>
</dbReference>
<feature type="binding site" evidence="5">
    <location>
        <position position="79"/>
    </location>
    <ligand>
        <name>Mg(2+)</name>
        <dbReference type="ChEBI" id="CHEBI:18420"/>
        <label>1</label>
        <note>catalytic</note>
    </ligand>
</feature>
<evidence type="ECO:0000313" key="7">
    <source>
        <dbReference type="Proteomes" id="UP000009102"/>
    </source>
</evidence>
<proteinExistence type="inferred from homology"/>
<sequence length="284" mass="31053">MTSNQPDLPAVDSGLNWSADWPQTCEAMRRIARQHMSMAATEVETKADGSWVTAVDHAVQAAVQDWLAERFPAIGFLGEEMTDEEQNAAWARCLAGEQALWVVDPLDGTSNFRAGFPVFSLTLTLLQHGRVIAGLVYDPERDELFHARRGSGAFLNETRLDVRTLPALPLARCLAIVDFKRLNKMLACRLAGDAPYASQRSIGSVALDWCWIAAGRVQVYVHGKQKPWDYAAGQLIALEAGASSAALDGHRDALDDELKLAPRSAVVAVSESLMDEWLAVLLNP</sequence>
<name>D0KWR3_HALNC</name>
<dbReference type="GO" id="GO:0007165">
    <property type="term" value="P:signal transduction"/>
    <property type="evidence" value="ECO:0007669"/>
    <property type="project" value="TreeGrafter"/>
</dbReference>
<keyword evidence="2 5" id="KW-0479">Metal-binding</keyword>
<dbReference type="Proteomes" id="UP000009102">
    <property type="component" value="Chromosome"/>
</dbReference>
<evidence type="ECO:0000256" key="1">
    <source>
        <dbReference type="ARBA" id="ARBA00009759"/>
    </source>
</evidence>
<protein>
    <submittedName>
        <fullName evidence="6">Inositol monophosphatase</fullName>
    </submittedName>
</protein>
<dbReference type="GO" id="GO:0046872">
    <property type="term" value="F:metal ion binding"/>
    <property type="evidence" value="ECO:0007669"/>
    <property type="project" value="UniProtKB-KW"/>
</dbReference>
<evidence type="ECO:0000256" key="3">
    <source>
        <dbReference type="ARBA" id="ARBA00022801"/>
    </source>
</evidence>
<evidence type="ECO:0000256" key="5">
    <source>
        <dbReference type="PIRSR" id="PIRSR600760-2"/>
    </source>
</evidence>
<comment type="similarity">
    <text evidence="1">Belongs to the inositol monophosphatase superfamily.</text>
</comment>
<feature type="binding site" evidence="5">
    <location>
        <position position="106"/>
    </location>
    <ligand>
        <name>Mg(2+)</name>
        <dbReference type="ChEBI" id="CHEBI:18420"/>
        <label>1</label>
        <note>catalytic</note>
    </ligand>
</feature>
<dbReference type="PROSITE" id="PS00630">
    <property type="entry name" value="IMP_2"/>
    <property type="match status" value="1"/>
</dbReference>
<dbReference type="InterPro" id="IPR020583">
    <property type="entry name" value="Inositol_monoP_metal-BS"/>
</dbReference>
<dbReference type="STRING" id="555778.Hneap_0197"/>
<dbReference type="PANTHER" id="PTHR20854:SF4">
    <property type="entry name" value="INOSITOL-1-MONOPHOSPHATASE-RELATED"/>
    <property type="match status" value="1"/>
</dbReference>
<comment type="cofactor">
    <cofactor evidence="5">
        <name>Mg(2+)</name>
        <dbReference type="ChEBI" id="CHEBI:18420"/>
    </cofactor>
</comment>
<dbReference type="GO" id="GO:0006020">
    <property type="term" value="P:inositol metabolic process"/>
    <property type="evidence" value="ECO:0007669"/>
    <property type="project" value="TreeGrafter"/>
</dbReference>
<dbReference type="eggNOG" id="COG0483">
    <property type="taxonomic scope" value="Bacteria"/>
</dbReference>
<dbReference type="Gene3D" id="3.30.540.10">
    <property type="entry name" value="Fructose-1,6-Bisphosphatase, subunit A, domain 1"/>
    <property type="match status" value="1"/>
</dbReference>
<evidence type="ECO:0000313" key="6">
    <source>
        <dbReference type="EMBL" id="ACX95060.1"/>
    </source>
</evidence>
<dbReference type="HOGENOM" id="CLU_044118_0_2_6"/>
<reference evidence="6 7" key="1">
    <citation type="submission" date="2009-10" db="EMBL/GenBank/DDBJ databases">
        <title>Complete sequence of Halothiobacillus neapolitanus c2.</title>
        <authorList>
            <consortium name="US DOE Joint Genome Institute"/>
            <person name="Lucas S."/>
            <person name="Copeland A."/>
            <person name="Lapidus A."/>
            <person name="Glavina del Rio T."/>
            <person name="Tice H."/>
            <person name="Bruce D."/>
            <person name="Goodwin L."/>
            <person name="Pitluck S."/>
            <person name="Davenport K."/>
            <person name="Brettin T."/>
            <person name="Detter J.C."/>
            <person name="Han C."/>
            <person name="Tapia R."/>
            <person name="Larimer F."/>
            <person name="Land M."/>
            <person name="Hauser L."/>
            <person name="Kyrpides N."/>
            <person name="Mikhailova N."/>
            <person name="Kerfeld C."/>
            <person name="Cannon G."/>
            <person name="Heinhort S."/>
        </authorList>
    </citation>
    <scope>NUCLEOTIDE SEQUENCE [LARGE SCALE GENOMIC DNA]</scope>
    <source>
        <strain evidence="7">ATCC 23641 / c2</strain>
    </source>
</reference>
<feature type="binding site" evidence="5">
    <location>
        <position position="104"/>
    </location>
    <ligand>
        <name>Mg(2+)</name>
        <dbReference type="ChEBI" id="CHEBI:18420"/>
        <label>1</label>
        <note>catalytic</note>
    </ligand>
</feature>
<dbReference type="Gene3D" id="3.40.190.80">
    <property type="match status" value="1"/>
</dbReference>
<keyword evidence="4 5" id="KW-0460">Magnesium</keyword>
<dbReference type="AlphaFoldDB" id="D0KWR3"/>